<evidence type="ECO:0000313" key="4">
    <source>
        <dbReference type="Proteomes" id="UP000325286"/>
    </source>
</evidence>
<evidence type="ECO:0000313" key="3">
    <source>
        <dbReference type="EMBL" id="QEG39299.1"/>
    </source>
</evidence>
<feature type="region of interest" description="Disordered" evidence="1">
    <location>
        <begin position="24"/>
        <end position="73"/>
    </location>
</feature>
<accession>A0A5B9QMJ5</accession>
<organism evidence="3 4">
    <name type="scientific">Roseimaritima ulvae</name>
    <dbReference type="NCBI Taxonomy" id="980254"/>
    <lineage>
        <taxon>Bacteria</taxon>
        <taxon>Pseudomonadati</taxon>
        <taxon>Planctomycetota</taxon>
        <taxon>Planctomycetia</taxon>
        <taxon>Pirellulales</taxon>
        <taxon>Pirellulaceae</taxon>
        <taxon>Roseimaritima</taxon>
    </lineage>
</organism>
<evidence type="ECO:0000256" key="1">
    <source>
        <dbReference type="SAM" id="MobiDB-lite"/>
    </source>
</evidence>
<gene>
    <name evidence="3" type="ORF">UC8_12630</name>
</gene>
<feature type="signal peptide" evidence="2">
    <location>
        <begin position="1"/>
        <end position="20"/>
    </location>
</feature>
<keyword evidence="4" id="KW-1185">Reference proteome</keyword>
<feature type="compositionally biased region" description="Gly residues" evidence="1">
    <location>
        <begin position="59"/>
        <end position="73"/>
    </location>
</feature>
<dbReference type="Proteomes" id="UP000325286">
    <property type="component" value="Chromosome"/>
</dbReference>
<dbReference type="KEGG" id="rul:UC8_12630"/>
<dbReference type="AlphaFoldDB" id="A0A5B9QMJ5"/>
<dbReference type="RefSeq" id="WP_068138655.1">
    <property type="nucleotide sequence ID" value="NZ_CP042914.1"/>
</dbReference>
<protein>
    <submittedName>
        <fullName evidence="3">Uncharacterized protein</fullName>
    </submittedName>
</protein>
<name>A0A5B9QMJ5_9BACT</name>
<dbReference type="PROSITE" id="PS51257">
    <property type="entry name" value="PROKAR_LIPOPROTEIN"/>
    <property type="match status" value="1"/>
</dbReference>
<reference evidence="3 4" key="1">
    <citation type="submission" date="2019-08" db="EMBL/GenBank/DDBJ databases">
        <title>Deep-cultivation of Planctomycetes and their phenomic and genomic characterization uncovers novel biology.</title>
        <authorList>
            <person name="Wiegand S."/>
            <person name="Jogler M."/>
            <person name="Boedeker C."/>
            <person name="Pinto D."/>
            <person name="Vollmers J."/>
            <person name="Rivas-Marin E."/>
            <person name="Kohn T."/>
            <person name="Peeters S.H."/>
            <person name="Heuer A."/>
            <person name="Rast P."/>
            <person name="Oberbeckmann S."/>
            <person name="Bunk B."/>
            <person name="Jeske O."/>
            <person name="Meyerdierks A."/>
            <person name="Storesund J.E."/>
            <person name="Kallscheuer N."/>
            <person name="Luecker S."/>
            <person name="Lage O.M."/>
            <person name="Pohl T."/>
            <person name="Merkel B.J."/>
            <person name="Hornburger P."/>
            <person name="Mueller R.-W."/>
            <person name="Bruemmer F."/>
            <person name="Labrenz M."/>
            <person name="Spormann A.M."/>
            <person name="Op den Camp H."/>
            <person name="Overmann J."/>
            <person name="Amann R."/>
            <person name="Jetten M.S.M."/>
            <person name="Mascher T."/>
            <person name="Medema M.H."/>
            <person name="Devos D.P."/>
            <person name="Kaster A.-K."/>
            <person name="Ovreas L."/>
            <person name="Rohde M."/>
            <person name="Galperin M.Y."/>
            <person name="Jogler C."/>
        </authorList>
    </citation>
    <scope>NUCLEOTIDE SEQUENCE [LARGE SCALE GENOMIC DNA]</scope>
    <source>
        <strain evidence="3 4">UC8</strain>
    </source>
</reference>
<keyword evidence="2" id="KW-0732">Signal</keyword>
<feature type="chain" id="PRO_5022926118" evidence="2">
    <location>
        <begin position="21"/>
        <end position="182"/>
    </location>
</feature>
<feature type="compositionally biased region" description="Basic and acidic residues" evidence="1">
    <location>
        <begin position="39"/>
        <end position="53"/>
    </location>
</feature>
<proteinExistence type="predicted"/>
<dbReference type="OrthoDB" id="290953at2"/>
<dbReference type="EMBL" id="CP042914">
    <property type="protein sequence ID" value="QEG39299.1"/>
    <property type="molecule type" value="Genomic_DNA"/>
</dbReference>
<evidence type="ECO:0000256" key="2">
    <source>
        <dbReference type="SAM" id="SignalP"/>
    </source>
</evidence>
<sequence length="182" mass="19190" precursor="true">MKFNSIPLMIVAASCLIASLGCKPSSPPTEEAPPQFSAADDHGHDHPHDDSTDHSMAGHGHGAGPHDGTVGDWGGGKYHVEFTVDHDQQQATVYVLGSDEKTATPIDAESIELSIVDPPMQVTLAAQPQEGDPEGESSRFVGTHEKLGVVKEYAGTMTGVVDGTPYTADFAEQAHDDHAAEH</sequence>